<proteinExistence type="predicted"/>
<accession>A0A2Z6Q0A0</accession>
<evidence type="ECO:0000259" key="1">
    <source>
        <dbReference type="Pfam" id="PF25794"/>
    </source>
</evidence>
<evidence type="ECO:0000313" key="2">
    <source>
        <dbReference type="EMBL" id="GBB83170.1"/>
    </source>
</evidence>
<reference evidence="3" key="2">
    <citation type="submission" date="2019-10" db="EMBL/GenBank/DDBJ databases">
        <title>Conservation and host-specific expression of non-tandemly repeated heterogenous ribosome RNA gene in arbuscular mycorrhizal fungi.</title>
        <authorList>
            <person name="Maeda T."/>
            <person name="Kobayashi Y."/>
            <person name="Nakagawa T."/>
            <person name="Ezawa T."/>
            <person name="Yamaguchi K."/>
            <person name="Bino T."/>
            <person name="Nishimoto Y."/>
            <person name="Shigenobu S."/>
            <person name="Kawaguchi M."/>
        </authorList>
    </citation>
    <scope>NUCLEOTIDE SEQUENCE</scope>
    <source>
        <strain evidence="3">HR1</strain>
    </source>
</reference>
<protein>
    <recommendedName>
        <fullName evidence="1">Sacsin/Nov domain-containing protein</fullName>
    </recommendedName>
</protein>
<dbReference type="Pfam" id="PF25794">
    <property type="entry name" value="SACS"/>
    <property type="match status" value="1"/>
</dbReference>
<dbReference type="SUPFAM" id="SSF55874">
    <property type="entry name" value="ATPase domain of HSP90 chaperone/DNA topoisomerase II/histidine kinase"/>
    <property type="match status" value="1"/>
</dbReference>
<evidence type="ECO:0000313" key="3">
    <source>
        <dbReference type="EMBL" id="GES75150.1"/>
    </source>
</evidence>
<dbReference type="InterPro" id="IPR058210">
    <property type="entry name" value="SACS/Nov_dom"/>
</dbReference>
<dbReference type="InterPro" id="IPR036890">
    <property type="entry name" value="HATPase_C_sf"/>
</dbReference>
<dbReference type="PANTHER" id="PTHR47839:SF1">
    <property type="entry name" value="DOMAIN PROTEIN, PUTATIVE (AFU_ORTHOLOGUE AFUA_6G04830)-RELATED"/>
    <property type="match status" value="1"/>
</dbReference>
<organism evidence="2 4">
    <name type="scientific">Rhizophagus clarus</name>
    <dbReference type="NCBI Taxonomy" id="94130"/>
    <lineage>
        <taxon>Eukaryota</taxon>
        <taxon>Fungi</taxon>
        <taxon>Fungi incertae sedis</taxon>
        <taxon>Mucoromycota</taxon>
        <taxon>Glomeromycotina</taxon>
        <taxon>Glomeromycetes</taxon>
        <taxon>Glomerales</taxon>
        <taxon>Glomeraceae</taxon>
        <taxon>Rhizophagus</taxon>
    </lineage>
</organism>
<evidence type="ECO:0000313" key="4">
    <source>
        <dbReference type="Proteomes" id="UP000247702"/>
    </source>
</evidence>
<comment type="caution">
    <text evidence="2">The sequence shown here is derived from an EMBL/GenBank/DDBJ whole genome shotgun (WGS) entry which is preliminary data.</text>
</comment>
<dbReference type="STRING" id="94130.A0A2Z6Q0A0"/>
<dbReference type="Proteomes" id="UP000615446">
    <property type="component" value="Unassembled WGS sequence"/>
</dbReference>
<dbReference type="Gene3D" id="3.30.565.10">
    <property type="entry name" value="Histidine kinase-like ATPase, C-terminal domain"/>
    <property type="match status" value="1"/>
</dbReference>
<feature type="domain" description="Sacsin/Nov" evidence="1">
    <location>
        <begin position="27"/>
        <end position="124"/>
    </location>
</feature>
<dbReference type="EMBL" id="BEXD01000001">
    <property type="protein sequence ID" value="GBB83170.1"/>
    <property type="molecule type" value="Genomic_DNA"/>
</dbReference>
<dbReference type="NCBIfam" id="NF047352">
    <property type="entry name" value="P_loop_sacsin"/>
    <property type="match status" value="1"/>
</dbReference>
<keyword evidence="4" id="KW-1185">Reference proteome</keyword>
<sequence>MFLDAFRSNILSNSDGELVEVNQRCLIDKILARYSSEFVIYRELMQNSDDAKSSSIKIIFETKNSEVTRILFKNNGIYFRPEDWNRLKKIAEGNPDEQKIGAFGVGFYSLFSVCGNPFVFSGGKGMAFYWRGNQLFTKQGQQESTDDWTTFLMDMKEPIEVPNIEKFARFLANSLGFTEYLQKIFVYFNDTLVIRLSKNIQKPEPLRVTTEFNTFSPQKMFQLTSINVGSVQLDVERLIVPTNFSIRQLNSINYRIEKASIFLKTANGDLNVSVSNEFSLKMEQITKKKPPNKTSIQMIFTGFNEHNLSSDSDENISSIFKDLLQYPEQGKIYIGFSTDQTTGCCSHLAARVIPTMERVSIDMANETLAKYNSELLSLTGTLCRILYEDEMDQIKRSYNKKIGTNTANTEQDRVLLEKRAAHALTHFTFHPSTPNAQIGKILESQFFDCTRKKLSILSTNGVLPISDVRIPNPKMMGFIKNVPVVPTVMFERCSIFFIKAKGTLNLIRELNFQDVLYELNNRILCENEMTELLKWYVSYRSSGNFVSASEIEQFKGLARIGNYFRSLKSIRYYLNPGIIQTDIDVPNDVLPYTISKNLSNKDLKNWFGWSELTLVNWAKFIVNKSNLESDPNFAQKVHQILARNLNNTSKNNKEIIRQLFAQKRCIPTKFGMKIPNEAYFQNVTIFPDLPTIEFLKPSSVQSLMELLGVRKVVELKLVFDRLDRGNWDHMQLVKYLASMSSELSPDEMRILKSKPIWPKENLTGLQSAQIRRFITSDLHVPSSLNREFGLPIIEWKGRWSSNAQEGMFLIKLGLREYPTLNTILELAAPPTDPKIRNKAFEYFIDNFEKNYLKVYNSAEVNSAFLPCSDQNVYAKPSECFINPECKIMNFNVIRQDLRFRVEKFGVRHDPNREKLLNELKKISRYERYGDNAKKIFEYLASRQKDFSHSDFDQLASFNFIPLRNKIKPNEIILFNPRSCFFEVQEGLSDFFPCINFGEKANLFLSGCGVKKKPSPVDLAKLLVESSAKLWELTRDDVNIYLNILRVIAIDLKGLGNITKEPSLIARMKGARILIAIKKEHQARLSNSGDDNDGINYYCLSSSDKIFINDNKIYQRVFNPLTAPEEKLLEGLYKELGCRSLQDSVKETSTPKGIRETNKSRQLQKEIMERSSLFYHEYKEHEIKRDQKWLENLKVREVDHVETIYVLEKDRRKERTDVIILQDGGMESWTLYISSNSNLIDIAKHIVKNIYNSHNWKDVGYLNMLLTSPLLVLKEMGYPVDRILEQRKLQNIADQLENEIKSSDNNGSSTCHNHDNHNNFNSLFSDNSRSRHSRGTNSDYDYNFGSVFNGNNLSKIKKLNYEKDKKSVIVNLKTNDKSINVISTTNKRPSITSETTQVLQDQLQNAVKACRSNMGIIVNQKHSTEIVNVSQESQINHCEIIPVHSLSHTQTVQGIKFFLPKVRVLFFQSYYDASLNRFANLLNDLASVFELSTETIHIYYDDSANSIAFNNNGELFFNLKVYIILHDEECKFKPTIYAMAYWFMTLCHELAHNIILPHNSGHEYYFSSFAEIYMSNFLALIDRRGITFKHISFQQKFNQIGFNNHGW</sequence>
<dbReference type="OrthoDB" id="10031156at2759"/>
<reference evidence="2 4" key="1">
    <citation type="submission" date="2017-11" db="EMBL/GenBank/DDBJ databases">
        <title>The genome of Rhizophagus clarus HR1 reveals common genetic basis of auxotrophy among arbuscular mycorrhizal fungi.</title>
        <authorList>
            <person name="Kobayashi Y."/>
        </authorList>
    </citation>
    <scope>NUCLEOTIDE SEQUENCE [LARGE SCALE GENOMIC DNA]</scope>
    <source>
        <strain evidence="2 4">HR1</strain>
    </source>
</reference>
<dbReference type="InterPro" id="IPR022155">
    <property type="entry name" value="DUF3684"/>
</dbReference>
<dbReference type="Proteomes" id="UP000247702">
    <property type="component" value="Unassembled WGS sequence"/>
</dbReference>
<dbReference type="Pfam" id="PF12449">
    <property type="entry name" value="DUF3684"/>
    <property type="match status" value="1"/>
</dbReference>
<dbReference type="PANTHER" id="PTHR47839">
    <property type="entry name" value="DOMAIN PROTEIN, PUTATIVE (AFU_ORTHOLOGUE AFUA_6G04830)-RELATED"/>
    <property type="match status" value="1"/>
</dbReference>
<name>A0A2Z6Q0A0_9GLOM</name>
<gene>
    <name evidence="3" type="ORF">RCL2_000260600</name>
    <name evidence="2" type="ORF">RclHR1_00010052</name>
</gene>
<dbReference type="EMBL" id="BLAL01000013">
    <property type="protein sequence ID" value="GES75150.1"/>
    <property type="molecule type" value="Genomic_DNA"/>
</dbReference>